<evidence type="ECO:0000313" key="10">
    <source>
        <dbReference type="Proteomes" id="UP000030672"/>
    </source>
</evidence>
<gene>
    <name evidence="9" type="ORF">M437DRAFT_73583</name>
</gene>
<keyword evidence="4" id="KW-0805">Transcription regulation</keyword>
<keyword evidence="10" id="KW-1185">Reference proteome</keyword>
<dbReference type="GO" id="GO:0000981">
    <property type="term" value="F:DNA-binding transcription factor activity, RNA polymerase II-specific"/>
    <property type="evidence" value="ECO:0007669"/>
    <property type="project" value="InterPro"/>
</dbReference>
<evidence type="ECO:0000259" key="8">
    <source>
        <dbReference type="PROSITE" id="PS50048"/>
    </source>
</evidence>
<dbReference type="Pfam" id="PF00172">
    <property type="entry name" value="Zn_clus"/>
    <property type="match status" value="1"/>
</dbReference>
<evidence type="ECO:0000256" key="7">
    <source>
        <dbReference type="ARBA" id="ARBA00023242"/>
    </source>
</evidence>
<dbReference type="PANTHER" id="PTHR31668:SF18">
    <property type="entry name" value="MALTOSE FERMENTATION REGULATORY PROTEIN MAL13-RELATED"/>
    <property type="match status" value="1"/>
</dbReference>
<evidence type="ECO:0000256" key="6">
    <source>
        <dbReference type="ARBA" id="ARBA00023163"/>
    </source>
</evidence>
<dbReference type="InterPro" id="IPR036864">
    <property type="entry name" value="Zn2-C6_fun-type_DNA-bd_sf"/>
</dbReference>
<keyword evidence="6" id="KW-0804">Transcription</keyword>
<dbReference type="GO" id="GO:0003677">
    <property type="term" value="F:DNA binding"/>
    <property type="evidence" value="ECO:0007669"/>
    <property type="project" value="UniProtKB-KW"/>
</dbReference>
<dbReference type="AlphaFoldDB" id="A0A074WQG8"/>
<proteinExistence type="predicted"/>
<dbReference type="GeneID" id="63919427"/>
<organism evidence="9 10">
    <name type="scientific">Aureobasidium melanogenum (strain CBS 110374)</name>
    <name type="common">Aureobasidium pullulans var. melanogenum</name>
    <dbReference type="NCBI Taxonomy" id="1043003"/>
    <lineage>
        <taxon>Eukaryota</taxon>
        <taxon>Fungi</taxon>
        <taxon>Dikarya</taxon>
        <taxon>Ascomycota</taxon>
        <taxon>Pezizomycotina</taxon>
        <taxon>Dothideomycetes</taxon>
        <taxon>Dothideomycetidae</taxon>
        <taxon>Dothideales</taxon>
        <taxon>Saccotheciaceae</taxon>
        <taxon>Aureobasidium</taxon>
    </lineage>
</organism>
<dbReference type="RefSeq" id="XP_040881669.1">
    <property type="nucleotide sequence ID" value="XM_041026054.1"/>
</dbReference>
<dbReference type="PROSITE" id="PS00463">
    <property type="entry name" value="ZN2_CY6_FUNGAL_1"/>
    <property type="match status" value="1"/>
</dbReference>
<dbReference type="STRING" id="1043003.A0A074WQG8"/>
<dbReference type="Gene3D" id="4.10.240.10">
    <property type="entry name" value="Zn(2)-C6 fungal-type DNA-binding domain"/>
    <property type="match status" value="1"/>
</dbReference>
<dbReference type="EMBL" id="KL584828">
    <property type="protein sequence ID" value="KEQ64646.1"/>
    <property type="molecule type" value="Genomic_DNA"/>
</dbReference>
<keyword evidence="3" id="KW-0862">Zinc</keyword>
<dbReference type="SUPFAM" id="SSF57701">
    <property type="entry name" value="Zn2/Cys6 DNA-binding domain"/>
    <property type="match status" value="1"/>
</dbReference>
<evidence type="ECO:0000256" key="5">
    <source>
        <dbReference type="ARBA" id="ARBA00023125"/>
    </source>
</evidence>
<dbReference type="HOGENOM" id="CLU_016574_5_0_1"/>
<evidence type="ECO:0000313" key="9">
    <source>
        <dbReference type="EMBL" id="KEQ64646.1"/>
    </source>
</evidence>
<dbReference type="PROSITE" id="PS50048">
    <property type="entry name" value="ZN2_CY6_FUNGAL_2"/>
    <property type="match status" value="1"/>
</dbReference>
<name>A0A074WQG8_AURM1</name>
<dbReference type="SMART" id="SM00066">
    <property type="entry name" value="GAL4"/>
    <property type="match status" value="1"/>
</dbReference>
<sequence length="593" mass="66712">MSTEDSTKEKKFPCDQCRRRKVRCNYAKPCDRCKSHNLPCAFESIRKRRGPRPGTGRVINELRDSSLSQTTESAPLHNSDTSQIDNTEQIFGSHQSTTAAGPNHVAGTDHISTGIPEQIRTLHAGLNSHDNQSSPQSFIDDAYFTFNDFAQNVLSSTLPLQGQRLTGDSSLSSIWSRLEDAAVVDHEMFSTGTSWYEIEHGVNLFFDKMYAVYPVVDEGYLRSLLDNRQSLQGSEQRLLWSICALTLMAVDAWPTMTLDKRTLAARGYIRQCLQDRISSSYIENASVEDVLTSLFIAVTYFDLKCRKNSWFYVREAITLAQAAGMDTVGGDLMLQPSERLRRQRIYALLYVSERGAFIHDTLPVSILSAPELLCDTLPGEDPSISTGLSMLFQLFSLLDLNYIQARSKLSLSGGTDREYVELAMLQDQLCRVLELANVSETQRADVLITQQWLRLMVWQTALRLGLVSSASMNPSYSYDYPIQIASSLHEVLKTLSSSAIEVHGLGIFEKQFEIAYSLLDALTLSDGTQSPQHHETLRSLLESLSASPKSRDVYVRILQNKMGQDSSRKNDRYIHLANVQLLVDDRLNQRDSR</sequence>
<reference evidence="9 10" key="1">
    <citation type="journal article" date="2014" name="BMC Genomics">
        <title>Genome sequencing of four Aureobasidium pullulans varieties: biotechnological potential, stress tolerance, and description of new species.</title>
        <authorList>
            <person name="Gostin Ar C."/>
            <person name="Ohm R.A."/>
            <person name="Kogej T."/>
            <person name="Sonjak S."/>
            <person name="Turk M."/>
            <person name="Zajc J."/>
            <person name="Zalar P."/>
            <person name="Grube M."/>
            <person name="Sun H."/>
            <person name="Han J."/>
            <person name="Sharma A."/>
            <person name="Chiniquy J."/>
            <person name="Ngan C.Y."/>
            <person name="Lipzen A."/>
            <person name="Barry K."/>
            <person name="Grigoriev I.V."/>
            <person name="Gunde-Cimerman N."/>
        </authorList>
    </citation>
    <scope>NUCLEOTIDE SEQUENCE [LARGE SCALE GENOMIC DNA]</scope>
    <source>
        <strain evidence="9 10">CBS 110374</strain>
    </source>
</reference>
<evidence type="ECO:0000256" key="4">
    <source>
        <dbReference type="ARBA" id="ARBA00023015"/>
    </source>
</evidence>
<dbReference type="InterPro" id="IPR050797">
    <property type="entry name" value="Carb_Metab_Trans_Reg"/>
</dbReference>
<keyword evidence="5" id="KW-0238">DNA-binding</keyword>
<evidence type="ECO:0000256" key="1">
    <source>
        <dbReference type="ARBA" id="ARBA00004123"/>
    </source>
</evidence>
<evidence type="ECO:0000256" key="3">
    <source>
        <dbReference type="ARBA" id="ARBA00022833"/>
    </source>
</evidence>
<keyword evidence="2" id="KW-0479">Metal-binding</keyword>
<comment type="subcellular location">
    <subcellularLocation>
        <location evidence="1">Nucleus</location>
    </subcellularLocation>
</comment>
<dbReference type="PANTHER" id="PTHR31668">
    <property type="entry name" value="GLUCOSE TRANSPORT TRANSCRIPTION REGULATOR RGT1-RELATED-RELATED"/>
    <property type="match status" value="1"/>
</dbReference>
<feature type="domain" description="Zn(2)-C6 fungal-type" evidence="8">
    <location>
        <begin position="13"/>
        <end position="42"/>
    </location>
</feature>
<accession>A0A074WQG8</accession>
<dbReference type="Proteomes" id="UP000030672">
    <property type="component" value="Unassembled WGS sequence"/>
</dbReference>
<dbReference type="InterPro" id="IPR001138">
    <property type="entry name" value="Zn2Cys6_DnaBD"/>
</dbReference>
<protein>
    <recommendedName>
        <fullName evidence="8">Zn(2)-C6 fungal-type domain-containing protein</fullName>
    </recommendedName>
</protein>
<keyword evidence="7" id="KW-0539">Nucleus</keyword>
<evidence type="ECO:0000256" key="2">
    <source>
        <dbReference type="ARBA" id="ARBA00022723"/>
    </source>
</evidence>
<dbReference type="CDD" id="cd12148">
    <property type="entry name" value="fungal_TF_MHR"/>
    <property type="match status" value="1"/>
</dbReference>
<dbReference type="GO" id="GO:0008270">
    <property type="term" value="F:zinc ion binding"/>
    <property type="evidence" value="ECO:0007669"/>
    <property type="project" value="InterPro"/>
</dbReference>
<dbReference type="GO" id="GO:0005634">
    <property type="term" value="C:nucleus"/>
    <property type="evidence" value="ECO:0007669"/>
    <property type="project" value="UniProtKB-SubCell"/>
</dbReference>
<dbReference type="CDD" id="cd00067">
    <property type="entry name" value="GAL4"/>
    <property type="match status" value="1"/>
</dbReference>